<dbReference type="InterPro" id="IPR036249">
    <property type="entry name" value="Thioredoxin-like_sf"/>
</dbReference>
<protein>
    <recommendedName>
        <fullName evidence="1">Thioredoxin domain-containing protein</fullName>
    </recommendedName>
</protein>
<feature type="domain" description="Thioredoxin" evidence="1">
    <location>
        <begin position="55"/>
        <end position="145"/>
    </location>
</feature>
<dbReference type="Pfam" id="PF00085">
    <property type="entry name" value="Thioredoxin"/>
    <property type="match status" value="1"/>
</dbReference>
<accession>A0A6C0J5R7</accession>
<dbReference type="EMBL" id="MN740299">
    <property type="protein sequence ID" value="QHT98983.1"/>
    <property type="molecule type" value="Genomic_DNA"/>
</dbReference>
<dbReference type="Gene3D" id="3.40.30.10">
    <property type="entry name" value="Glutaredoxin"/>
    <property type="match status" value="1"/>
</dbReference>
<dbReference type="AlphaFoldDB" id="A0A6C0J5R7"/>
<organism evidence="2">
    <name type="scientific">viral metagenome</name>
    <dbReference type="NCBI Taxonomy" id="1070528"/>
    <lineage>
        <taxon>unclassified sequences</taxon>
        <taxon>metagenomes</taxon>
        <taxon>organismal metagenomes</taxon>
    </lineage>
</organism>
<evidence type="ECO:0000259" key="1">
    <source>
        <dbReference type="Pfam" id="PF00085"/>
    </source>
</evidence>
<dbReference type="CDD" id="cd02961">
    <property type="entry name" value="PDI_a_family"/>
    <property type="match status" value="1"/>
</dbReference>
<name>A0A6C0J5R7_9ZZZZ</name>
<evidence type="ECO:0000313" key="2">
    <source>
        <dbReference type="EMBL" id="QHT98983.1"/>
    </source>
</evidence>
<dbReference type="InterPro" id="IPR013766">
    <property type="entry name" value="Thioredoxin_domain"/>
</dbReference>
<proteinExistence type="predicted"/>
<sequence>MKKGSYGKSKSFSRSKTKSSDMMMYILLGVLILSSLAFVFMSQRYNMSFEPFTNAKTKRIEYYYKDGCPHCDNFKPTWDKVSTNTELLEYVDFISYDIKNDGGKSAKYGINSIPEVIVVEMSSGDKKAVFESNTRSEEDLIAFVKANK</sequence>
<reference evidence="2" key="1">
    <citation type="journal article" date="2020" name="Nature">
        <title>Giant virus diversity and host interactions through global metagenomics.</title>
        <authorList>
            <person name="Schulz F."/>
            <person name="Roux S."/>
            <person name="Paez-Espino D."/>
            <person name="Jungbluth S."/>
            <person name="Walsh D.A."/>
            <person name="Denef V.J."/>
            <person name="McMahon K.D."/>
            <person name="Konstantinidis K.T."/>
            <person name="Eloe-Fadrosh E.A."/>
            <person name="Kyrpides N.C."/>
            <person name="Woyke T."/>
        </authorList>
    </citation>
    <scope>NUCLEOTIDE SEQUENCE</scope>
    <source>
        <strain evidence="2">GVMAG-M-3300025695-21</strain>
    </source>
</reference>
<dbReference type="SUPFAM" id="SSF52833">
    <property type="entry name" value="Thioredoxin-like"/>
    <property type="match status" value="1"/>
</dbReference>